<keyword evidence="2" id="KW-1185">Reference proteome</keyword>
<dbReference type="AlphaFoldDB" id="A0A0D2N9C5"/>
<evidence type="ECO:0000313" key="2">
    <source>
        <dbReference type="Proteomes" id="UP000054270"/>
    </source>
</evidence>
<name>A0A0D2N9C5_HYPSF</name>
<evidence type="ECO:0000313" key="1">
    <source>
        <dbReference type="EMBL" id="KJA13271.1"/>
    </source>
</evidence>
<protein>
    <submittedName>
        <fullName evidence="1">Uncharacterized protein</fullName>
    </submittedName>
</protein>
<reference evidence="2" key="1">
    <citation type="submission" date="2014-04" db="EMBL/GenBank/DDBJ databases">
        <title>Evolutionary Origins and Diversification of the Mycorrhizal Mutualists.</title>
        <authorList>
            <consortium name="DOE Joint Genome Institute"/>
            <consortium name="Mycorrhizal Genomics Consortium"/>
            <person name="Kohler A."/>
            <person name="Kuo A."/>
            <person name="Nagy L.G."/>
            <person name="Floudas D."/>
            <person name="Copeland A."/>
            <person name="Barry K.W."/>
            <person name="Cichocki N."/>
            <person name="Veneault-Fourrey C."/>
            <person name="LaButti K."/>
            <person name="Lindquist E.A."/>
            <person name="Lipzen A."/>
            <person name="Lundell T."/>
            <person name="Morin E."/>
            <person name="Murat C."/>
            <person name="Riley R."/>
            <person name="Ohm R."/>
            <person name="Sun H."/>
            <person name="Tunlid A."/>
            <person name="Henrissat B."/>
            <person name="Grigoriev I.V."/>
            <person name="Hibbett D.S."/>
            <person name="Martin F."/>
        </authorList>
    </citation>
    <scope>NUCLEOTIDE SEQUENCE [LARGE SCALE GENOMIC DNA]</scope>
    <source>
        <strain evidence="2">FD-334 SS-4</strain>
    </source>
</reference>
<organism evidence="1 2">
    <name type="scientific">Hypholoma sublateritium (strain FD-334 SS-4)</name>
    <dbReference type="NCBI Taxonomy" id="945553"/>
    <lineage>
        <taxon>Eukaryota</taxon>
        <taxon>Fungi</taxon>
        <taxon>Dikarya</taxon>
        <taxon>Basidiomycota</taxon>
        <taxon>Agaricomycotina</taxon>
        <taxon>Agaricomycetes</taxon>
        <taxon>Agaricomycetidae</taxon>
        <taxon>Agaricales</taxon>
        <taxon>Agaricineae</taxon>
        <taxon>Strophariaceae</taxon>
        <taxon>Hypholoma</taxon>
    </lineage>
</organism>
<accession>A0A0D2N9C5</accession>
<dbReference type="EMBL" id="KN817761">
    <property type="protein sequence ID" value="KJA13271.1"/>
    <property type="molecule type" value="Genomic_DNA"/>
</dbReference>
<dbReference type="Proteomes" id="UP000054270">
    <property type="component" value="Unassembled WGS sequence"/>
</dbReference>
<sequence>MLASSHEDLVVTPLLDARVSVAFTFSVHHPAAWRRSVQPHPRKTSTNYYILFPFALGQLLRERAATKPCFALNSGSWSRYSEGGLYTRGRDRW</sequence>
<proteinExistence type="predicted"/>
<gene>
    <name evidence="1" type="ORF">HYPSUDRAFT_209690</name>
</gene>